<evidence type="ECO:0000313" key="2">
    <source>
        <dbReference type="EMBL" id="KAJ5074777.1"/>
    </source>
</evidence>
<comment type="caution">
    <text evidence="2">The sequence shown here is derived from an EMBL/GenBank/DDBJ whole genome shotgun (WGS) entry which is preliminary data.</text>
</comment>
<dbReference type="AlphaFoldDB" id="A0A9Q0LKV5"/>
<gene>
    <name evidence="2" type="ORF">M0811_07820</name>
</gene>
<protein>
    <submittedName>
        <fullName evidence="2">Wd repeat-containing protein</fullName>
    </submittedName>
</protein>
<dbReference type="PANTHER" id="PTHR16038">
    <property type="entry name" value="NOP SEVEN ASSOCIATED PROTEIN 1"/>
    <property type="match status" value="1"/>
</dbReference>
<dbReference type="SUPFAM" id="SSF50978">
    <property type="entry name" value="WD40 repeat-like"/>
    <property type="match status" value="1"/>
</dbReference>
<name>A0A9Q0LKV5_ANAIG</name>
<keyword evidence="3" id="KW-1185">Reference proteome</keyword>
<dbReference type="EMBL" id="JAPDFW010000068">
    <property type="protein sequence ID" value="KAJ5074777.1"/>
    <property type="molecule type" value="Genomic_DNA"/>
</dbReference>
<feature type="compositionally biased region" description="Acidic residues" evidence="1">
    <location>
        <begin position="263"/>
        <end position="299"/>
    </location>
</feature>
<proteinExistence type="predicted"/>
<dbReference type="InterPro" id="IPR015943">
    <property type="entry name" value="WD40/YVTN_repeat-like_dom_sf"/>
</dbReference>
<reference evidence="2" key="1">
    <citation type="submission" date="2022-10" db="EMBL/GenBank/DDBJ databases">
        <title>Novel sulphate-reducing endosymbionts in the free-living metamonad Anaeramoeba.</title>
        <authorList>
            <person name="Jerlstrom-Hultqvist J."/>
            <person name="Cepicka I."/>
            <person name="Gallot-Lavallee L."/>
            <person name="Salas-Leiva D."/>
            <person name="Curtis B.A."/>
            <person name="Zahonova K."/>
            <person name="Pipaliya S."/>
            <person name="Dacks J."/>
            <person name="Roger A.J."/>
        </authorList>
    </citation>
    <scope>NUCLEOTIDE SEQUENCE</scope>
    <source>
        <strain evidence="2">BMAN</strain>
    </source>
</reference>
<dbReference type="SMART" id="SM00320">
    <property type="entry name" value="WD40"/>
    <property type="match status" value="3"/>
</dbReference>
<dbReference type="OrthoDB" id="18388at2759"/>
<dbReference type="GO" id="GO:0030687">
    <property type="term" value="C:preribosome, large subunit precursor"/>
    <property type="evidence" value="ECO:0007669"/>
    <property type="project" value="TreeGrafter"/>
</dbReference>
<dbReference type="InterPro" id="IPR036322">
    <property type="entry name" value="WD40_repeat_dom_sf"/>
</dbReference>
<organism evidence="2 3">
    <name type="scientific">Anaeramoeba ignava</name>
    <name type="common">Anaerobic marine amoeba</name>
    <dbReference type="NCBI Taxonomy" id="1746090"/>
    <lineage>
        <taxon>Eukaryota</taxon>
        <taxon>Metamonada</taxon>
        <taxon>Anaeramoebidae</taxon>
        <taxon>Anaeramoeba</taxon>
    </lineage>
</organism>
<feature type="region of interest" description="Disordered" evidence="1">
    <location>
        <begin position="242"/>
        <end position="299"/>
    </location>
</feature>
<evidence type="ECO:0000313" key="3">
    <source>
        <dbReference type="Proteomes" id="UP001149090"/>
    </source>
</evidence>
<accession>A0A9Q0LKV5</accession>
<sequence>MTAFQIKEPISQIRVDSIDQKLLSSGGNDNILKVYDIETGKCVFEGQNEPNDELDLPIPIWDRDHKWKTDSNQVIIVGTSYGDLRLYDRRLENNLVFSKKVLKRPLNAITVSRDNQSVYAGDTTGDIFRFDLRRGKNLGSFKGASGSIRAIEEHPVLDFVACVGLDRFVRIYDTVSRLPHSKLYLKQQLNSLLFTSQGKLILEENQKEKISSKSFSKNSHNNKTVDNLDKDLEDAWDNLPIADDVFPEGESSDSGSVHFSDDFSNDENEDENENENENYNLEDENEISSLDEDENENDN</sequence>
<evidence type="ECO:0000256" key="1">
    <source>
        <dbReference type="SAM" id="MobiDB-lite"/>
    </source>
</evidence>
<dbReference type="Proteomes" id="UP001149090">
    <property type="component" value="Unassembled WGS sequence"/>
</dbReference>
<dbReference type="PANTHER" id="PTHR16038:SF4">
    <property type="entry name" value="WD REPEAT-CONTAINING PROTEIN 74"/>
    <property type="match status" value="1"/>
</dbReference>
<dbReference type="InterPro" id="IPR037379">
    <property type="entry name" value="WDR74/Nsa1"/>
</dbReference>
<dbReference type="Gene3D" id="2.130.10.10">
    <property type="entry name" value="YVTN repeat-like/Quinoprotein amine dehydrogenase"/>
    <property type="match status" value="1"/>
</dbReference>
<dbReference type="Pfam" id="PF00400">
    <property type="entry name" value="WD40"/>
    <property type="match status" value="1"/>
</dbReference>
<dbReference type="GO" id="GO:0042273">
    <property type="term" value="P:ribosomal large subunit biogenesis"/>
    <property type="evidence" value="ECO:0007669"/>
    <property type="project" value="InterPro"/>
</dbReference>
<dbReference type="GO" id="GO:0005730">
    <property type="term" value="C:nucleolus"/>
    <property type="evidence" value="ECO:0007669"/>
    <property type="project" value="InterPro"/>
</dbReference>
<dbReference type="InterPro" id="IPR001680">
    <property type="entry name" value="WD40_rpt"/>
</dbReference>
<dbReference type="OMA" id="TEINTGG"/>